<dbReference type="Pfam" id="PF08238">
    <property type="entry name" value="Sel1"/>
    <property type="match status" value="2"/>
</dbReference>
<dbReference type="SUPFAM" id="SSF81901">
    <property type="entry name" value="HCP-like"/>
    <property type="match status" value="1"/>
</dbReference>
<dbReference type="CDD" id="cd09272">
    <property type="entry name" value="RNase_HI_RT_Ty1"/>
    <property type="match status" value="1"/>
</dbReference>
<reference evidence="2 3" key="1">
    <citation type="journal article" date="2012" name="Genome Biol.">
        <title>Genome and low-iron response of an oceanic diatom adapted to chronic iron limitation.</title>
        <authorList>
            <person name="Lommer M."/>
            <person name="Specht M."/>
            <person name="Roy A.S."/>
            <person name="Kraemer L."/>
            <person name="Andreson R."/>
            <person name="Gutowska M.A."/>
            <person name="Wolf J."/>
            <person name="Bergner S.V."/>
            <person name="Schilhabel M.B."/>
            <person name="Klostermeier U.C."/>
            <person name="Beiko R.G."/>
            <person name="Rosenstiel P."/>
            <person name="Hippler M."/>
            <person name="Laroche J."/>
        </authorList>
    </citation>
    <scope>NUCLEOTIDE SEQUENCE [LARGE SCALE GENOMIC DNA]</scope>
    <source>
        <strain evidence="2 3">CCMP1005</strain>
    </source>
</reference>
<dbReference type="eggNOG" id="KOG0017">
    <property type="taxonomic scope" value="Eukaryota"/>
</dbReference>
<dbReference type="AlphaFoldDB" id="K0R7I8"/>
<organism evidence="2 3">
    <name type="scientific">Thalassiosira oceanica</name>
    <name type="common">Marine diatom</name>
    <dbReference type="NCBI Taxonomy" id="159749"/>
    <lineage>
        <taxon>Eukaryota</taxon>
        <taxon>Sar</taxon>
        <taxon>Stramenopiles</taxon>
        <taxon>Ochrophyta</taxon>
        <taxon>Bacillariophyta</taxon>
        <taxon>Coscinodiscophyceae</taxon>
        <taxon>Thalassiosirophycidae</taxon>
        <taxon>Thalassiosirales</taxon>
        <taxon>Thalassiosiraceae</taxon>
        <taxon>Thalassiosira</taxon>
    </lineage>
</organism>
<dbReference type="OrthoDB" id="4356562at2759"/>
<dbReference type="InterPro" id="IPR006597">
    <property type="entry name" value="Sel1-like"/>
</dbReference>
<dbReference type="PANTHER" id="PTHR46430:SF2">
    <property type="entry name" value="CHITIN SYNTHASE REGULATORY FACTOR 4"/>
    <property type="match status" value="1"/>
</dbReference>
<dbReference type="InterPro" id="IPR051726">
    <property type="entry name" value="Chitin_Synth_Reg"/>
</dbReference>
<sequence>FVICRCGGPIAWKAVRQKRTALSSCEAEIVATNECVEELLSVRYRAADLDLLEEVSGPTAVYNDNQACVNWSASLTTKGIKHLNLNENMVREVVQDGLATIHHIPGVINSSDIFTKEIKCGAHFRRLRDSMMVSRANFLKYDHNVPSHWDDADSWTLARRLGGKPTTWYVVRDTVMKICGACERELPDGSYSEEQRARRQSIRRCAECVAAGNQLVLMKRGRTRPEGDDCPICQLPLPLSLKESTTKACCMKRVCDGCALAAYKRGMWDCPFCRTTTSENDCQILGRVQARVDRGDPEAIFFLGTKNEFGQHGLEKDLARAVELYERAADLGVKEAHYNLGVLYANGADVEKDMDKAIRHYEAAAMGGDVYARCNLGAKEYDAGNYDLFLQHMMISAKLGDEGSLKAVKALFMAGHATKVDYAAALRGYQNAIEEMSSPDRDEAKALGL</sequence>
<evidence type="ECO:0000313" key="2">
    <source>
        <dbReference type="EMBL" id="EJK49413.1"/>
    </source>
</evidence>
<dbReference type="Gene3D" id="1.25.40.10">
    <property type="entry name" value="Tetratricopeptide repeat domain"/>
    <property type="match status" value="1"/>
</dbReference>
<dbReference type="SUPFAM" id="SSF57850">
    <property type="entry name" value="RING/U-box"/>
    <property type="match status" value="1"/>
</dbReference>
<dbReference type="InterPro" id="IPR011990">
    <property type="entry name" value="TPR-like_helical_dom_sf"/>
</dbReference>
<dbReference type="SMART" id="SM00671">
    <property type="entry name" value="SEL1"/>
    <property type="match status" value="2"/>
</dbReference>
<evidence type="ECO:0000313" key="3">
    <source>
        <dbReference type="Proteomes" id="UP000266841"/>
    </source>
</evidence>
<dbReference type="PANTHER" id="PTHR46430">
    <property type="entry name" value="PROTEIN SKT5-RELATED"/>
    <property type="match status" value="1"/>
</dbReference>
<keyword evidence="1" id="KW-0677">Repeat</keyword>
<name>K0R7I8_THAOC</name>
<evidence type="ECO:0000256" key="1">
    <source>
        <dbReference type="ARBA" id="ARBA00022737"/>
    </source>
</evidence>
<comment type="caution">
    <text evidence="2">The sequence shown here is derived from an EMBL/GenBank/DDBJ whole genome shotgun (WGS) entry which is preliminary data.</text>
</comment>
<dbReference type="EMBL" id="AGNL01044821">
    <property type="protein sequence ID" value="EJK49413.1"/>
    <property type="molecule type" value="Genomic_DNA"/>
</dbReference>
<dbReference type="Proteomes" id="UP000266841">
    <property type="component" value="Unassembled WGS sequence"/>
</dbReference>
<evidence type="ECO:0008006" key="4">
    <source>
        <dbReference type="Google" id="ProtNLM"/>
    </source>
</evidence>
<proteinExistence type="predicted"/>
<gene>
    <name evidence="2" type="ORF">THAOC_31713</name>
</gene>
<accession>K0R7I8</accession>
<feature type="non-terminal residue" evidence="2">
    <location>
        <position position="1"/>
    </location>
</feature>
<keyword evidence="3" id="KW-1185">Reference proteome</keyword>
<protein>
    <recommendedName>
        <fullName evidence="4">RING-type domain-containing protein</fullName>
    </recommendedName>
</protein>